<evidence type="ECO:0000256" key="1">
    <source>
        <dbReference type="ARBA" id="ARBA00008563"/>
    </source>
</evidence>
<evidence type="ECO:0000256" key="5">
    <source>
        <dbReference type="RuleBase" id="RU000562"/>
    </source>
</evidence>
<dbReference type="InterPro" id="IPR036164">
    <property type="entry name" value="bL21-like_sf"/>
</dbReference>
<evidence type="ECO:0000256" key="4">
    <source>
        <dbReference type="HAMAP-Rule" id="MF_01363"/>
    </source>
</evidence>
<reference evidence="6 7" key="1">
    <citation type="journal article" date="2016" name="Nat. Commun.">
        <title>Thousands of microbial genomes shed light on interconnected biogeochemical processes in an aquifer system.</title>
        <authorList>
            <person name="Anantharaman K."/>
            <person name="Brown C.T."/>
            <person name="Hug L.A."/>
            <person name="Sharon I."/>
            <person name="Castelle C.J."/>
            <person name="Probst A.J."/>
            <person name="Thomas B.C."/>
            <person name="Singh A."/>
            <person name="Wilkins M.J."/>
            <person name="Karaoz U."/>
            <person name="Brodie E.L."/>
            <person name="Williams K.H."/>
            <person name="Hubbard S.S."/>
            <person name="Banfield J.F."/>
        </authorList>
    </citation>
    <scope>NUCLEOTIDE SEQUENCE [LARGE SCALE GENOMIC DNA]</scope>
</reference>
<keyword evidence="2 4" id="KW-0689">Ribosomal protein</keyword>
<dbReference type="Proteomes" id="UP000178574">
    <property type="component" value="Unassembled WGS sequence"/>
</dbReference>
<dbReference type="GO" id="GO:0019843">
    <property type="term" value="F:rRNA binding"/>
    <property type="evidence" value="ECO:0007669"/>
    <property type="project" value="UniProtKB-UniRule"/>
</dbReference>
<sequence length="105" mass="11734">MWAVIRTGGKQYIVSPGKKLKIEKIDAAEGGNFVCTEVLLSVDDGDNIIIGTPTIPGASIHAKVLLHARARKVIVFKYRPKARWRKKKGHRQHYTEVEITGINTK</sequence>
<dbReference type="InterPro" id="IPR001787">
    <property type="entry name" value="Ribosomal_bL21"/>
</dbReference>
<dbReference type="GO" id="GO:0005840">
    <property type="term" value="C:ribosome"/>
    <property type="evidence" value="ECO:0007669"/>
    <property type="project" value="UniProtKB-KW"/>
</dbReference>
<dbReference type="GO" id="GO:0003735">
    <property type="term" value="F:structural constituent of ribosome"/>
    <property type="evidence" value="ECO:0007669"/>
    <property type="project" value="InterPro"/>
</dbReference>
<comment type="similarity">
    <text evidence="1 4 5">Belongs to the bacterial ribosomal protein bL21 family.</text>
</comment>
<dbReference type="PANTHER" id="PTHR21349">
    <property type="entry name" value="50S RIBOSOMAL PROTEIN L21"/>
    <property type="match status" value="1"/>
</dbReference>
<proteinExistence type="inferred from homology"/>
<dbReference type="SUPFAM" id="SSF141091">
    <property type="entry name" value="L21p-like"/>
    <property type="match status" value="1"/>
</dbReference>
<gene>
    <name evidence="4" type="primary">rplU</name>
    <name evidence="6" type="ORF">A2847_00455</name>
</gene>
<evidence type="ECO:0000256" key="2">
    <source>
        <dbReference type="ARBA" id="ARBA00022980"/>
    </source>
</evidence>
<name>A0A1G2K7Q3_9BACT</name>
<organism evidence="6 7">
    <name type="scientific">Candidatus Sungbacteria bacterium RIFCSPHIGHO2_01_FULL_50_25</name>
    <dbReference type="NCBI Taxonomy" id="1802265"/>
    <lineage>
        <taxon>Bacteria</taxon>
        <taxon>Candidatus Sungiibacteriota</taxon>
    </lineage>
</organism>
<comment type="function">
    <text evidence="4 5">This protein binds to 23S rRNA in the presence of protein L20.</text>
</comment>
<dbReference type="EMBL" id="MHQD01000032">
    <property type="protein sequence ID" value="OGZ95479.1"/>
    <property type="molecule type" value="Genomic_DNA"/>
</dbReference>
<keyword evidence="4 5" id="KW-0694">RNA-binding</keyword>
<protein>
    <recommendedName>
        <fullName evidence="4">Large ribosomal subunit protein bL21</fullName>
    </recommendedName>
</protein>
<evidence type="ECO:0000313" key="6">
    <source>
        <dbReference type="EMBL" id="OGZ95479.1"/>
    </source>
</evidence>
<dbReference type="InterPro" id="IPR028909">
    <property type="entry name" value="bL21-like"/>
</dbReference>
<keyword evidence="3 4" id="KW-0687">Ribonucleoprotein</keyword>
<dbReference type="GO" id="GO:0006412">
    <property type="term" value="P:translation"/>
    <property type="evidence" value="ECO:0007669"/>
    <property type="project" value="UniProtKB-UniRule"/>
</dbReference>
<evidence type="ECO:0000256" key="3">
    <source>
        <dbReference type="ARBA" id="ARBA00023274"/>
    </source>
</evidence>
<dbReference type="PANTHER" id="PTHR21349:SF0">
    <property type="entry name" value="LARGE RIBOSOMAL SUBUNIT PROTEIN BL21M"/>
    <property type="match status" value="1"/>
</dbReference>
<evidence type="ECO:0000313" key="7">
    <source>
        <dbReference type="Proteomes" id="UP000178574"/>
    </source>
</evidence>
<comment type="subunit">
    <text evidence="4">Part of the 50S ribosomal subunit. Contacts protein L20.</text>
</comment>
<dbReference type="NCBIfam" id="TIGR00061">
    <property type="entry name" value="L21"/>
    <property type="match status" value="1"/>
</dbReference>
<dbReference type="GO" id="GO:1990904">
    <property type="term" value="C:ribonucleoprotein complex"/>
    <property type="evidence" value="ECO:0007669"/>
    <property type="project" value="UniProtKB-KW"/>
</dbReference>
<dbReference type="HAMAP" id="MF_01363">
    <property type="entry name" value="Ribosomal_bL21"/>
    <property type="match status" value="1"/>
</dbReference>
<keyword evidence="4 5" id="KW-0699">rRNA-binding</keyword>
<comment type="caution">
    <text evidence="6">The sequence shown here is derived from an EMBL/GenBank/DDBJ whole genome shotgun (WGS) entry which is preliminary data.</text>
</comment>
<dbReference type="GO" id="GO:0005737">
    <property type="term" value="C:cytoplasm"/>
    <property type="evidence" value="ECO:0007669"/>
    <property type="project" value="UniProtKB-ARBA"/>
</dbReference>
<accession>A0A1G2K7Q3</accession>
<dbReference type="AlphaFoldDB" id="A0A1G2K7Q3"/>
<dbReference type="Pfam" id="PF00829">
    <property type="entry name" value="Ribosomal_L21p"/>
    <property type="match status" value="1"/>
</dbReference>